<reference evidence="2 3" key="2">
    <citation type="journal article" date="2021" name="Genomics">
        <title>High-quality reference genome for Clonorchis sinensis.</title>
        <authorList>
            <person name="Young N.D."/>
            <person name="Stroehlein A.J."/>
            <person name="Kinkar L."/>
            <person name="Wang T."/>
            <person name="Sohn W.M."/>
            <person name="Chang B.C.H."/>
            <person name="Kaur P."/>
            <person name="Weisz D."/>
            <person name="Dudchenko O."/>
            <person name="Aiden E.L."/>
            <person name="Korhonen P.K."/>
            <person name="Gasser R.B."/>
        </authorList>
    </citation>
    <scope>NUCLEOTIDE SEQUENCE [LARGE SCALE GENOMIC DNA]</scope>
    <source>
        <strain evidence="2">Cs-k2</strain>
    </source>
</reference>
<dbReference type="AlphaFoldDB" id="A0A419Q7U0"/>
<reference evidence="2 3" key="1">
    <citation type="journal article" date="2018" name="Biotechnol. Adv.">
        <title>Improved genomic resources and new bioinformatic workflow for the carcinogenic parasite Clonorchis sinensis: Biotechnological implications.</title>
        <authorList>
            <person name="Wang D."/>
            <person name="Korhonen P.K."/>
            <person name="Gasser R.B."/>
            <person name="Young N.D."/>
        </authorList>
    </citation>
    <scope>NUCLEOTIDE SEQUENCE [LARGE SCALE GENOMIC DNA]</scope>
    <source>
        <strain evidence="2">Cs-k2</strain>
    </source>
</reference>
<proteinExistence type="predicted"/>
<evidence type="ECO:0000313" key="2">
    <source>
        <dbReference type="EMBL" id="KAG5447467.1"/>
    </source>
</evidence>
<dbReference type="Proteomes" id="UP000286415">
    <property type="component" value="Unassembled WGS sequence"/>
</dbReference>
<dbReference type="EMBL" id="NIRI02000042">
    <property type="protein sequence ID" value="KAG5447467.1"/>
    <property type="molecule type" value="Genomic_DNA"/>
</dbReference>
<protein>
    <submittedName>
        <fullName evidence="2">Uncharacterized protein</fullName>
    </submittedName>
</protein>
<accession>A0A419Q7U0</accession>
<feature type="region of interest" description="Disordered" evidence="1">
    <location>
        <begin position="124"/>
        <end position="175"/>
    </location>
</feature>
<evidence type="ECO:0000313" key="3">
    <source>
        <dbReference type="Proteomes" id="UP000286415"/>
    </source>
</evidence>
<keyword evidence="3" id="KW-1185">Reference proteome</keyword>
<dbReference type="OrthoDB" id="6280453at2759"/>
<feature type="compositionally biased region" description="Polar residues" evidence="1">
    <location>
        <begin position="134"/>
        <end position="147"/>
    </location>
</feature>
<dbReference type="InParanoid" id="A0A419Q7U0"/>
<name>A0A419Q7U0_CLOSI</name>
<organism evidence="2 3">
    <name type="scientific">Clonorchis sinensis</name>
    <name type="common">Chinese liver fluke</name>
    <dbReference type="NCBI Taxonomy" id="79923"/>
    <lineage>
        <taxon>Eukaryota</taxon>
        <taxon>Metazoa</taxon>
        <taxon>Spiralia</taxon>
        <taxon>Lophotrochozoa</taxon>
        <taxon>Platyhelminthes</taxon>
        <taxon>Trematoda</taxon>
        <taxon>Digenea</taxon>
        <taxon>Opisthorchiida</taxon>
        <taxon>Opisthorchiata</taxon>
        <taxon>Opisthorchiidae</taxon>
        <taxon>Clonorchis</taxon>
    </lineage>
</organism>
<gene>
    <name evidence="2" type="ORF">CSKR_107514</name>
</gene>
<comment type="caution">
    <text evidence="2">The sequence shown here is derived from an EMBL/GenBank/DDBJ whole genome shotgun (WGS) entry which is preliminary data.</text>
</comment>
<evidence type="ECO:0000256" key="1">
    <source>
        <dbReference type="SAM" id="MobiDB-lite"/>
    </source>
</evidence>
<sequence>MTPQETSIDGFAILSFRTKEDLTLYMQHTNADRPEASSTLASDDKTTRPRRMYVTTKRRTKAHFNRALEDSRGDMLTTIGGLETSGEDALGSGSDHRNGCSTNGLCIVDVQSDRSLDACIKFPVPDSDSENHGRSTQLDASSASQLTPFRISKYWQSTSPGANRDATFESISHDE</sequence>